<evidence type="ECO:0000313" key="4">
    <source>
        <dbReference type="Proteomes" id="UP000574317"/>
    </source>
</evidence>
<dbReference type="Gene3D" id="3.40.220.10">
    <property type="entry name" value="Leucine Aminopeptidase, subunit E, domain 1"/>
    <property type="match status" value="1"/>
</dbReference>
<evidence type="ECO:0000313" key="3">
    <source>
        <dbReference type="EMBL" id="KAF5563846.1"/>
    </source>
</evidence>
<dbReference type="InterPro" id="IPR043472">
    <property type="entry name" value="Macro_dom-like"/>
</dbReference>
<feature type="compositionally biased region" description="Acidic residues" evidence="1">
    <location>
        <begin position="260"/>
        <end position="269"/>
    </location>
</feature>
<dbReference type="SUPFAM" id="SSF52949">
    <property type="entry name" value="Macro domain-like"/>
    <property type="match status" value="1"/>
</dbReference>
<sequence length="554" mass="62678">MLFLYFLLLLLPIAQGLGDKCRFNSRIHKAEKKSFDCLRLRSRYRVAQCLLQRNSLDYTMQCAGWKRDERLWFDISEKPLARDNDILPSLDTFDVTTNTWNRPTWNGDDDDKLAFTPRGLIVAAAEKCVSVGICRRSFFGQVLACPHEDMREFIPCLKCWGTTTKDIDNFEEFIRGDTFGTATYRLTTSAMQWRKYADISTCDDEPDPDEDGDDDNIRVKARDDGGSYVYTYTKSIRYPISDAPTPDITTPSSEPTQTAGDDETDEDVSTDVVAGTKTVKREEAAATTTSPPESTTSSPAKNGTVYPKYYAHTKTSKMATKTPHIPHIHLLCMEEQFSDAFNVTRKSRKLPESISFEIHNCALSQLSSKVKFDTVVSPANSYGRLDGAFDDAISRQFSPRDDYHALTGVAQAQLYKTWRGFAPPGTCTLVEIPKEFEARSRNVYGTRRVALCPTMRMPADVRWDKEVIYECIWSLLCAIDNHNRDASELDRIESVLMTPLATGVGRVSPEKWALQTVLAMKHFVEASENPEKWSSLQWADLGRTCAETQLTWTK</sequence>
<dbReference type="AlphaFoldDB" id="A0A8H5K0D5"/>
<comment type="caution">
    <text evidence="3">The sequence shown here is derived from an EMBL/GenBank/DDBJ whole genome shotgun (WGS) entry which is preliminary data.</text>
</comment>
<protein>
    <submittedName>
        <fullName evidence="3">Appr-1-p processing enzyme family</fullName>
    </submittedName>
</protein>
<feature type="region of interest" description="Disordered" evidence="1">
    <location>
        <begin position="240"/>
        <end position="305"/>
    </location>
</feature>
<keyword evidence="4" id="KW-1185">Reference proteome</keyword>
<proteinExistence type="predicted"/>
<gene>
    <name evidence="3" type="ORF">FNAPI_2456</name>
</gene>
<feature type="compositionally biased region" description="Polar residues" evidence="1">
    <location>
        <begin position="247"/>
        <end position="259"/>
    </location>
</feature>
<feature type="compositionally biased region" description="Acidic residues" evidence="1">
    <location>
        <begin position="201"/>
        <end position="214"/>
    </location>
</feature>
<organism evidence="3 4">
    <name type="scientific">Fusarium napiforme</name>
    <dbReference type="NCBI Taxonomy" id="42672"/>
    <lineage>
        <taxon>Eukaryota</taxon>
        <taxon>Fungi</taxon>
        <taxon>Dikarya</taxon>
        <taxon>Ascomycota</taxon>
        <taxon>Pezizomycotina</taxon>
        <taxon>Sordariomycetes</taxon>
        <taxon>Hypocreomycetidae</taxon>
        <taxon>Hypocreales</taxon>
        <taxon>Nectriaceae</taxon>
        <taxon>Fusarium</taxon>
        <taxon>Fusarium fujikuroi species complex</taxon>
    </lineage>
</organism>
<feature type="signal peptide" evidence="2">
    <location>
        <begin position="1"/>
        <end position="18"/>
    </location>
</feature>
<feature type="region of interest" description="Disordered" evidence="1">
    <location>
        <begin position="201"/>
        <end position="221"/>
    </location>
</feature>
<reference evidence="3 4" key="1">
    <citation type="submission" date="2020-05" db="EMBL/GenBank/DDBJ databases">
        <title>Identification and distribution of gene clusters putatively required for synthesis of sphingolipid metabolism inhibitors in phylogenetically diverse species of the filamentous fungus Fusarium.</title>
        <authorList>
            <person name="Kim H.-S."/>
            <person name="Busman M."/>
            <person name="Brown D.W."/>
            <person name="Divon H."/>
            <person name="Uhlig S."/>
            <person name="Proctor R.H."/>
        </authorList>
    </citation>
    <scope>NUCLEOTIDE SEQUENCE [LARGE SCALE GENOMIC DNA]</scope>
    <source>
        <strain evidence="3 4">NRRL 25196</strain>
    </source>
</reference>
<dbReference type="EMBL" id="JAAOAO010000082">
    <property type="protein sequence ID" value="KAF5563846.1"/>
    <property type="molecule type" value="Genomic_DNA"/>
</dbReference>
<keyword evidence="2" id="KW-0732">Signal</keyword>
<accession>A0A8H5K0D5</accession>
<name>A0A8H5K0D5_9HYPO</name>
<dbReference type="Proteomes" id="UP000574317">
    <property type="component" value="Unassembled WGS sequence"/>
</dbReference>
<evidence type="ECO:0000256" key="2">
    <source>
        <dbReference type="SAM" id="SignalP"/>
    </source>
</evidence>
<feature type="compositionally biased region" description="Low complexity" evidence="1">
    <location>
        <begin position="285"/>
        <end position="300"/>
    </location>
</feature>
<feature type="chain" id="PRO_5034408377" evidence="2">
    <location>
        <begin position="19"/>
        <end position="554"/>
    </location>
</feature>
<evidence type="ECO:0000256" key="1">
    <source>
        <dbReference type="SAM" id="MobiDB-lite"/>
    </source>
</evidence>